<protein>
    <recommendedName>
        <fullName evidence="4">Lipoprotein</fullName>
    </recommendedName>
</protein>
<dbReference type="OrthoDB" id="6565185at2"/>
<evidence type="ECO:0000313" key="3">
    <source>
        <dbReference type="Proteomes" id="UP000198157"/>
    </source>
</evidence>
<comment type="caution">
    <text evidence="2">The sequence shown here is derived from an EMBL/GenBank/DDBJ whole genome shotgun (WGS) entry which is preliminary data.</text>
</comment>
<dbReference type="PROSITE" id="PS51257">
    <property type="entry name" value="PROKAR_LIPOPROTEIN"/>
    <property type="match status" value="1"/>
</dbReference>
<evidence type="ECO:0000313" key="2">
    <source>
        <dbReference type="EMBL" id="OWQ52896.1"/>
    </source>
</evidence>
<proteinExistence type="predicted"/>
<evidence type="ECO:0008006" key="4">
    <source>
        <dbReference type="Google" id="ProtNLM"/>
    </source>
</evidence>
<dbReference type="Proteomes" id="UP000198157">
    <property type="component" value="Unassembled WGS sequence"/>
</dbReference>
<keyword evidence="1" id="KW-0732">Signal</keyword>
<organism evidence="2 3">
    <name type="scientific">Stenotrophomonas maltophilia</name>
    <name type="common">Pseudomonas maltophilia</name>
    <name type="synonym">Xanthomonas maltophilia</name>
    <dbReference type="NCBI Taxonomy" id="40324"/>
    <lineage>
        <taxon>Bacteria</taxon>
        <taxon>Pseudomonadati</taxon>
        <taxon>Pseudomonadota</taxon>
        <taxon>Gammaproteobacteria</taxon>
        <taxon>Lysobacterales</taxon>
        <taxon>Lysobacteraceae</taxon>
        <taxon>Stenotrophomonas</taxon>
        <taxon>Stenotrophomonas maltophilia group</taxon>
    </lineage>
</organism>
<feature type="signal peptide" evidence="1">
    <location>
        <begin position="1"/>
        <end position="24"/>
    </location>
</feature>
<sequence length="290" mass="31413">MIKRFTVLLIAAAALTGCSSPAQTFEIDNPGDTPLTLRIDGNELPIAAHASRPVKLKPGEHHLQTERLGDVRFIVYAKGKGGLINPTLAEYVIANEIYVTGEDKLKNFGDLNNQIELGGVNFEGPYQSTHALFIDKTWNFGVHEPFPEEQTVMHVDASGGRINAKIFTAPAFIDYVEDNLGDPGVYVRHQPKGYVAPTYTLEAAPTALPALDPAFEAHAGPLRELYTRYLHATTADAQLQLQQEAFQAQMAFTAATATLGSGLSKEANEGYNTFVQTRSTLMGSAALVVP</sequence>
<accession>A0A246HLG9</accession>
<feature type="chain" id="PRO_5012602836" description="Lipoprotein" evidence="1">
    <location>
        <begin position="25"/>
        <end position="290"/>
    </location>
</feature>
<reference evidence="2 3" key="1">
    <citation type="submission" date="2017-06" db="EMBL/GenBank/DDBJ databases">
        <authorList>
            <person name="Kim H.J."/>
            <person name="Triplett B.A."/>
        </authorList>
    </citation>
    <scope>NUCLEOTIDE SEQUENCE [LARGE SCALE GENOMIC DNA]</scope>
    <source>
        <strain evidence="2 3">13146</strain>
    </source>
</reference>
<gene>
    <name evidence="2" type="ORF">CEE60_11820</name>
</gene>
<name>A0A246HLG9_STEMA</name>
<dbReference type="EMBL" id="NIVS01000024">
    <property type="protein sequence ID" value="OWQ52896.1"/>
    <property type="molecule type" value="Genomic_DNA"/>
</dbReference>
<dbReference type="AlphaFoldDB" id="A0A246HLG9"/>
<evidence type="ECO:0000256" key="1">
    <source>
        <dbReference type="SAM" id="SignalP"/>
    </source>
</evidence>